<dbReference type="InterPro" id="IPR011010">
    <property type="entry name" value="DNA_brk_join_enz"/>
</dbReference>
<dbReference type="CDD" id="cd00397">
    <property type="entry name" value="DNA_BRE_C"/>
    <property type="match status" value="1"/>
</dbReference>
<gene>
    <name evidence="3" type="ordered locus">BbuZS7_AC25</name>
</gene>
<dbReference type="AlphaFoldDB" id="A0A0H3C2I5"/>
<dbReference type="InterPro" id="IPR013762">
    <property type="entry name" value="Integrase-like_cat_sf"/>
</dbReference>
<proteinExistence type="predicted"/>
<name>A0A0H3C2I5_BORBZ</name>
<dbReference type="GO" id="GO:0003677">
    <property type="term" value="F:DNA binding"/>
    <property type="evidence" value="ECO:0007669"/>
    <property type="project" value="InterPro"/>
</dbReference>
<dbReference type="PROSITE" id="PS51898">
    <property type="entry name" value="TYR_RECOMBINASE"/>
    <property type="match status" value="1"/>
</dbReference>
<geneLocation type="plasmid" evidence="3 4">
    <name>ZS7_cp32-3+10</name>
</geneLocation>
<organism evidence="3 4">
    <name type="scientific">Borreliella burgdorferi (strain ZS7)</name>
    <name type="common">Borrelia burgdorferi</name>
    <dbReference type="NCBI Taxonomy" id="445985"/>
    <lineage>
        <taxon>Bacteria</taxon>
        <taxon>Pseudomonadati</taxon>
        <taxon>Spirochaetota</taxon>
        <taxon>Spirochaetia</taxon>
        <taxon>Spirochaetales</taxon>
        <taxon>Borreliaceae</taxon>
        <taxon>Borreliella</taxon>
    </lineage>
</organism>
<dbReference type="KEGG" id="bbz:BbuZS7_AC25"/>
<dbReference type="Pfam" id="PF00589">
    <property type="entry name" value="Phage_integrase"/>
    <property type="match status" value="1"/>
</dbReference>
<reference evidence="3 4" key="1">
    <citation type="journal article" date="2011" name="J. Bacteriol.">
        <title>Whole-genome sequences of thirteen isolates of Borrelia burgdorferi.</title>
        <authorList>
            <person name="Schutzer S.E."/>
            <person name="Fraser-Liggett C.M."/>
            <person name="Casjens S.R."/>
            <person name="Qiu W.G."/>
            <person name="Dunn J.J."/>
            <person name="Mongodin E.F."/>
            <person name="Luft B.J."/>
        </authorList>
    </citation>
    <scope>NUCLEOTIDE SEQUENCE [LARGE SCALE GENOMIC DNA]</scope>
    <source>
        <strain evidence="3 4">ZS7</strain>
        <plasmid evidence="3 4">ZS7_cp32-3+10</plasmid>
    </source>
</reference>
<dbReference type="RefSeq" id="WP_012592984.1">
    <property type="nucleotide sequence ID" value="NC_011720.1"/>
</dbReference>
<dbReference type="InterPro" id="IPR002104">
    <property type="entry name" value="Integrase_catalytic"/>
</dbReference>
<dbReference type="Gene3D" id="1.10.443.10">
    <property type="entry name" value="Intergrase catalytic core"/>
    <property type="match status" value="1"/>
</dbReference>
<dbReference type="GO" id="GO:0006310">
    <property type="term" value="P:DNA recombination"/>
    <property type="evidence" value="ECO:0007669"/>
    <property type="project" value="UniProtKB-KW"/>
</dbReference>
<keyword evidence="3" id="KW-0614">Plasmid</keyword>
<accession>A0A0H3C2I5</accession>
<evidence type="ECO:0000256" key="1">
    <source>
        <dbReference type="ARBA" id="ARBA00023172"/>
    </source>
</evidence>
<dbReference type="EMBL" id="CP001202">
    <property type="protein sequence ID" value="ACK74335.1"/>
    <property type="molecule type" value="Genomic_DNA"/>
</dbReference>
<dbReference type="SUPFAM" id="SSF56349">
    <property type="entry name" value="DNA breaking-rejoining enzymes"/>
    <property type="match status" value="1"/>
</dbReference>
<keyword evidence="1" id="KW-0233">DNA recombination</keyword>
<evidence type="ECO:0000259" key="2">
    <source>
        <dbReference type="PROSITE" id="PS51898"/>
    </source>
</evidence>
<evidence type="ECO:0000313" key="3">
    <source>
        <dbReference type="EMBL" id="ACK74335.1"/>
    </source>
</evidence>
<dbReference type="Proteomes" id="UP000006901">
    <property type="component" value="Plasmid ZS7_cp32-3+10"/>
</dbReference>
<dbReference type="GO" id="GO:0015074">
    <property type="term" value="P:DNA integration"/>
    <property type="evidence" value="ECO:0007669"/>
    <property type="project" value="InterPro"/>
</dbReference>
<evidence type="ECO:0000313" key="4">
    <source>
        <dbReference type="Proteomes" id="UP000006901"/>
    </source>
</evidence>
<dbReference type="HOGENOM" id="CLU_095227_0_0_12"/>
<protein>
    <submittedName>
        <fullName evidence="3">BppC</fullName>
    </submittedName>
</protein>
<feature type="domain" description="Tyr recombinase" evidence="2">
    <location>
        <begin position="59"/>
        <end position="253"/>
    </location>
</feature>
<sequence>MDSNNFFNLNNAGSDFFLKLLQDYQKILNENKILKNSLKNSTKNKKENIKPSPKFYLTPKTSKLIVKCINHLKETDPISGWFVYLLLISGCRGTEMQKVKMQDISTFLSKTGKTLYTIKVNVAKKRNASCIREIIINSEEFEAIQTAHKNHFQEKTLDSRRTYLFQKSKHKFKDNQIDIVHISKKFKNLLKKSGFRVNKSLHLCRNLFISNLKSNGYNSFQIKELMKYSSTNEIDNIYGLSSANKIQAYECAKKCLKL</sequence>